<protein>
    <submittedName>
        <fullName evidence="1">Uncharacterized protein</fullName>
    </submittedName>
</protein>
<proteinExistence type="predicted"/>
<accession>D1ZZI1</accession>
<reference evidence="1 2" key="1">
    <citation type="journal article" date="2008" name="Nature">
        <title>The genome of the model beetle and pest Tribolium castaneum.</title>
        <authorList>
            <consortium name="Tribolium Genome Sequencing Consortium"/>
            <person name="Richards S."/>
            <person name="Gibbs R.A."/>
            <person name="Weinstock G.M."/>
            <person name="Brown S.J."/>
            <person name="Denell R."/>
            <person name="Beeman R.W."/>
            <person name="Gibbs R."/>
            <person name="Beeman R.W."/>
            <person name="Brown S.J."/>
            <person name="Bucher G."/>
            <person name="Friedrich M."/>
            <person name="Grimmelikhuijzen C.J."/>
            <person name="Klingler M."/>
            <person name="Lorenzen M."/>
            <person name="Richards S."/>
            <person name="Roth S."/>
            <person name="Schroder R."/>
            <person name="Tautz D."/>
            <person name="Zdobnov E.M."/>
            <person name="Muzny D."/>
            <person name="Gibbs R.A."/>
            <person name="Weinstock G.M."/>
            <person name="Attaway T."/>
            <person name="Bell S."/>
            <person name="Buhay C.J."/>
            <person name="Chandrabose M.N."/>
            <person name="Chavez D."/>
            <person name="Clerk-Blankenburg K.P."/>
            <person name="Cree A."/>
            <person name="Dao M."/>
            <person name="Davis C."/>
            <person name="Chacko J."/>
            <person name="Dinh H."/>
            <person name="Dugan-Rocha S."/>
            <person name="Fowler G."/>
            <person name="Garner T.T."/>
            <person name="Garnes J."/>
            <person name="Gnirke A."/>
            <person name="Hawes A."/>
            <person name="Hernandez J."/>
            <person name="Hines S."/>
            <person name="Holder M."/>
            <person name="Hume J."/>
            <person name="Jhangiani S.N."/>
            <person name="Joshi V."/>
            <person name="Khan Z.M."/>
            <person name="Jackson L."/>
            <person name="Kovar C."/>
            <person name="Kowis A."/>
            <person name="Lee S."/>
            <person name="Lewis L.R."/>
            <person name="Margolis J."/>
            <person name="Morgan M."/>
            <person name="Nazareth L.V."/>
            <person name="Nguyen N."/>
            <person name="Okwuonu G."/>
            <person name="Parker D."/>
            <person name="Richards S."/>
            <person name="Ruiz S.J."/>
            <person name="Santibanez J."/>
            <person name="Savard J."/>
            <person name="Scherer S.E."/>
            <person name="Schneider B."/>
            <person name="Sodergren E."/>
            <person name="Tautz D."/>
            <person name="Vattahil S."/>
            <person name="Villasana D."/>
            <person name="White C.S."/>
            <person name="Wright R."/>
            <person name="Park Y."/>
            <person name="Beeman R.W."/>
            <person name="Lord J."/>
            <person name="Oppert B."/>
            <person name="Lorenzen M."/>
            <person name="Brown S."/>
            <person name="Wang L."/>
            <person name="Savard J."/>
            <person name="Tautz D."/>
            <person name="Richards S."/>
            <person name="Weinstock G."/>
            <person name="Gibbs R.A."/>
            <person name="Liu Y."/>
            <person name="Worley K."/>
            <person name="Weinstock G."/>
            <person name="Elsik C.G."/>
            <person name="Reese J.T."/>
            <person name="Elhaik E."/>
            <person name="Landan G."/>
            <person name="Graur D."/>
            <person name="Arensburger P."/>
            <person name="Atkinson P."/>
            <person name="Beeman R.W."/>
            <person name="Beidler J."/>
            <person name="Brown S.J."/>
            <person name="Demuth J.P."/>
            <person name="Drury D.W."/>
            <person name="Du Y.Z."/>
            <person name="Fujiwara H."/>
            <person name="Lorenzen M."/>
            <person name="Maselli V."/>
            <person name="Osanai M."/>
            <person name="Park Y."/>
            <person name="Robertson H.M."/>
            <person name="Tu Z."/>
            <person name="Wang J.J."/>
            <person name="Wang S."/>
            <person name="Richards S."/>
            <person name="Song H."/>
            <person name="Zhang L."/>
            <person name="Sodergren E."/>
            <person name="Werner D."/>
            <person name="Stanke M."/>
            <person name="Morgenstern B."/>
            <person name="Solovyev V."/>
            <person name="Kosarev P."/>
            <person name="Brown G."/>
            <person name="Chen H.C."/>
            <person name="Ermolaeva O."/>
            <person name="Hlavina W."/>
            <person name="Kapustin Y."/>
            <person name="Kiryutin B."/>
            <person name="Kitts P."/>
            <person name="Maglott D."/>
            <person name="Pruitt K."/>
            <person name="Sapojnikov V."/>
            <person name="Souvorov A."/>
            <person name="Mackey A.J."/>
            <person name="Waterhouse R.M."/>
            <person name="Wyder S."/>
            <person name="Zdobnov E.M."/>
            <person name="Zdobnov E.M."/>
            <person name="Wyder S."/>
            <person name="Kriventseva E.V."/>
            <person name="Kadowaki T."/>
            <person name="Bork P."/>
            <person name="Aranda M."/>
            <person name="Bao R."/>
            <person name="Beermann A."/>
            <person name="Berns N."/>
            <person name="Bolognesi R."/>
            <person name="Bonneton F."/>
            <person name="Bopp D."/>
            <person name="Brown S.J."/>
            <person name="Bucher G."/>
            <person name="Butts T."/>
            <person name="Chaumot A."/>
            <person name="Denell R.E."/>
            <person name="Ferrier D.E."/>
            <person name="Friedrich M."/>
            <person name="Gordon C.M."/>
            <person name="Jindra M."/>
            <person name="Klingler M."/>
            <person name="Lan Q."/>
            <person name="Lattorff H.M."/>
            <person name="Laudet V."/>
            <person name="von Levetsow C."/>
            <person name="Liu Z."/>
            <person name="Lutz R."/>
            <person name="Lynch J.A."/>
            <person name="da Fonseca R.N."/>
            <person name="Posnien N."/>
            <person name="Reuter R."/>
            <person name="Roth S."/>
            <person name="Savard J."/>
            <person name="Schinko J.B."/>
            <person name="Schmitt C."/>
            <person name="Schoppmeier M."/>
            <person name="Schroder R."/>
            <person name="Shippy T.D."/>
            <person name="Simonnet F."/>
            <person name="Marques-Souza H."/>
            <person name="Tautz D."/>
            <person name="Tomoyasu Y."/>
            <person name="Trauner J."/>
            <person name="Van der Zee M."/>
            <person name="Vervoort M."/>
            <person name="Wittkopp N."/>
            <person name="Wimmer E.A."/>
            <person name="Yang X."/>
            <person name="Jones A.K."/>
            <person name="Sattelle D.B."/>
            <person name="Ebert P.R."/>
            <person name="Nelson D."/>
            <person name="Scott J.G."/>
            <person name="Beeman R.W."/>
            <person name="Muthukrishnan S."/>
            <person name="Kramer K.J."/>
            <person name="Arakane Y."/>
            <person name="Beeman R.W."/>
            <person name="Zhu Q."/>
            <person name="Hogenkamp D."/>
            <person name="Dixit R."/>
            <person name="Oppert B."/>
            <person name="Jiang H."/>
            <person name="Zou Z."/>
            <person name="Marshall J."/>
            <person name="Elpidina E."/>
            <person name="Vinokurov K."/>
            <person name="Oppert C."/>
            <person name="Zou Z."/>
            <person name="Evans J."/>
            <person name="Lu Z."/>
            <person name="Zhao P."/>
            <person name="Sumathipala N."/>
            <person name="Altincicek B."/>
            <person name="Vilcinskas A."/>
            <person name="Williams M."/>
            <person name="Hultmark D."/>
            <person name="Hetru C."/>
            <person name="Jiang H."/>
            <person name="Grimmelikhuijzen C.J."/>
            <person name="Hauser F."/>
            <person name="Cazzamali G."/>
            <person name="Williamson M."/>
            <person name="Park Y."/>
            <person name="Li B."/>
            <person name="Tanaka Y."/>
            <person name="Predel R."/>
            <person name="Neupert S."/>
            <person name="Schachtner J."/>
            <person name="Verleyen P."/>
            <person name="Raible F."/>
            <person name="Bork P."/>
            <person name="Friedrich M."/>
            <person name="Walden K.K."/>
            <person name="Robertson H.M."/>
            <person name="Angeli S."/>
            <person name="Foret S."/>
            <person name="Bucher G."/>
            <person name="Schuetz S."/>
            <person name="Maleszka R."/>
            <person name="Wimmer E.A."/>
            <person name="Beeman R.W."/>
            <person name="Lorenzen M."/>
            <person name="Tomoyasu Y."/>
            <person name="Miller S.C."/>
            <person name="Grossmann D."/>
            <person name="Bucher G."/>
        </authorList>
    </citation>
    <scope>NUCLEOTIDE SEQUENCE [LARGE SCALE GENOMIC DNA]</scope>
    <source>
        <strain evidence="1 2">Georgia GA2</strain>
    </source>
</reference>
<dbReference type="HOGENOM" id="CLU_892339_0_0_1"/>
<dbReference type="AlphaFoldDB" id="D1ZZI1"/>
<keyword evidence="2" id="KW-1185">Reference proteome</keyword>
<evidence type="ECO:0000313" key="2">
    <source>
        <dbReference type="Proteomes" id="UP000007266"/>
    </source>
</evidence>
<name>D1ZZI1_TRICA</name>
<reference evidence="1 2" key="2">
    <citation type="journal article" date="2010" name="Nucleic Acids Res.">
        <title>BeetleBase in 2010: revisions to provide comprehensive genomic information for Tribolium castaneum.</title>
        <authorList>
            <person name="Kim H.S."/>
            <person name="Murphy T."/>
            <person name="Xia J."/>
            <person name="Caragea D."/>
            <person name="Park Y."/>
            <person name="Beeman R.W."/>
            <person name="Lorenzen M.D."/>
            <person name="Butcher S."/>
            <person name="Manak J.R."/>
            <person name="Brown S.J."/>
        </authorList>
    </citation>
    <scope>GENOME REANNOTATION</scope>
    <source>
        <strain evidence="1 2">Georgia GA2</strain>
    </source>
</reference>
<dbReference type="Proteomes" id="UP000007266">
    <property type="component" value="Linkage group 4"/>
</dbReference>
<gene>
    <name evidence="1" type="primary">GLEAN_07450</name>
    <name evidence="1" type="ORF">TcasGA2_TC007450</name>
</gene>
<dbReference type="InParanoid" id="D1ZZI1"/>
<organism evidence="1 2">
    <name type="scientific">Tribolium castaneum</name>
    <name type="common">Red flour beetle</name>
    <dbReference type="NCBI Taxonomy" id="7070"/>
    <lineage>
        <taxon>Eukaryota</taxon>
        <taxon>Metazoa</taxon>
        <taxon>Ecdysozoa</taxon>
        <taxon>Arthropoda</taxon>
        <taxon>Hexapoda</taxon>
        <taxon>Insecta</taxon>
        <taxon>Pterygota</taxon>
        <taxon>Neoptera</taxon>
        <taxon>Endopterygota</taxon>
        <taxon>Coleoptera</taxon>
        <taxon>Polyphaga</taxon>
        <taxon>Cucujiformia</taxon>
        <taxon>Tenebrionidae</taxon>
        <taxon>Tenebrionidae incertae sedis</taxon>
        <taxon>Tribolium</taxon>
    </lineage>
</organism>
<sequence>MGHIFRCSHAKTQSCVFKPFGSFLNPDVNDENMRTLSLHFGAIALASSATMQPINNNKRNEIANIDLAILRAPLTGDLCLFRDLDFGAFCRTGGWFNGLEVVSGSFDNFHDFAFAVDDHRTGRTPNNVTLGVQRSLFAEIEVPFGAILGHVVVEVILDEGLVVLGVDLPEETAFHFSDGALAPHEFVAHFDVFANAHTHDRQPTIHESKPRFTLPNQKTLNSGVENRFSRRRGTGECPYGTRGESHSGFVQVSARKSQRRFEQTHTSFRLGRLYATDARKRRYGIVWMCWTVPPVVDSPIHTKITIFALPKP</sequence>
<dbReference type="EMBL" id="KQ971338">
    <property type="protein sequence ID" value="EFA01847.1"/>
    <property type="molecule type" value="Genomic_DNA"/>
</dbReference>
<evidence type="ECO:0000313" key="1">
    <source>
        <dbReference type="EMBL" id="EFA01847.1"/>
    </source>
</evidence>